<evidence type="ECO:0000313" key="1">
    <source>
        <dbReference type="EMBL" id="GFH46886.1"/>
    </source>
</evidence>
<reference evidence="1 2" key="1">
    <citation type="journal article" date="2021" name="Sci. Rep.">
        <title>The genome of the diatom Chaetoceros tenuissimus carries an ancient integrated fragment of an extant virus.</title>
        <authorList>
            <person name="Hongo Y."/>
            <person name="Kimura K."/>
            <person name="Takaki Y."/>
            <person name="Yoshida Y."/>
            <person name="Baba S."/>
            <person name="Kobayashi G."/>
            <person name="Nagasaki K."/>
            <person name="Hano T."/>
            <person name="Tomaru Y."/>
        </authorList>
    </citation>
    <scope>NUCLEOTIDE SEQUENCE [LARGE SCALE GENOMIC DNA]</scope>
    <source>
        <strain evidence="1 2">NIES-3715</strain>
    </source>
</reference>
<organism evidence="1 2">
    <name type="scientific">Chaetoceros tenuissimus</name>
    <dbReference type="NCBI Taxonomy" id="426638"/>
    <lineage>
        <taxon>Eukaryota</taxon>
        <taxon>Sar</taxon>
        <taxon>Stramenopiles</taxon>
        <taxon>Ochrophyta</taxon>
        <taxon>Bacillariophyta</taxon>
        <taxon>Coscinodiscophyceae</taxon>
        <taxon>Chaetocerotophycidae</taxon>
        <taxon>Chaetocerotales</taxon>
        <taxon>Chaetocerotaceae</taxon>
        <taxon>Chaetoceros</taxon>
    </lineage>
</organism>
<dbReference type="AlphaFoldDB" id="A0AAD3CJ79"/>
<protein>
    <submittedName>
        <fullName evidence="1">Uncharacterized protein</fullName>
    </submittedName>
</protein>
<sequence length="197" mass="22416">MIREDEVREGSGTIFVTGEMQRHEENEEFSPLLDMSHDASISLREHVNSLRDNIVTPFEYNGGGGTDAKEEQLSTAQYLAFGRSCLSQQFQNISRKFESDDVEIERLTPLLTSNEPRRKSKSSMICRLCGCFSLMFHCGNKGDIHIFTSGFFFMFSALTDMIILMRETLHVDEAEEPSGLELADFVESITRRNINIL</sequence>
<keyword evidence="2" id="KW-1185">Reference proteome</keyword>
<name>A0AAD3CJ79_9STRA</name>
<gene>
    <name evidence="1" type="ORF">CTEN210_03360</name>
</gene>
<accession>A0AAD3CJ79</accession>
<dbReference type="EMBL" id="BLLK01000022">
    <property type="protein sequence ID" value="GFH46886.1"/>
    <property type="molecule type" value="Genomic_DNA"/>
</dbReference>
<proteinExistence type="predicted"/>
<evidence type="ECO:0000313" key="2">
    <source>
        <dbReference type="Proteomes" id="UP001054902"/>
    </source>
</evidence>
<dbReference type="Proteomes" id="UP001054902">
    <property type="component" value="Unassembled WGS sequence"/>
</dbReference>
<comment type="caution">
    <text evidence="1">The sequence shown here is derived from an EMBL/GenBank/DDBJ whole genome shotgun (WGS) entry which is preliminary data.</text>
</comment>